<dbReference type="Gene3D" id="2.30.110.10">
    <property type="entry name" value="Electron Transport, Fmn-binding Protein, Chain A"/>
    <property type="match status" value="1"/>
</dbReference>
<gene>
    <name evidence="6" type="ORF">ACETWP_03230</name>
</gene>
<feature type="domain" description="Flavin reductase like" evidence="5">
    <location>
        <begin position="21"/>
        <end position="166"/>
    </location>
</feature>
<proteinExistence type="inferred from homology"/>
<comment type="caution">
    <text evidence="6">The sequence shown here is derived from an EMBL/GenBank/DDBJ whole genome shotgun (WGS) entry which is preliminary data.</text>
</comment>
<evidence type="ECO:0000256" key="2">
    <source>
        <dbReference type="ARBA" id="ARBA00022630"/>
    </source>
</evidence>
<dbReference type="EC" id="1.5.1.-" evidence="6"/>
<dbReference type="InterPro" id="IPR002563">
    <property type="entry name" value="Flavin_Rdtase-like_dom"/>
</dbReference>
<dbReference type="RefSeq" id="WP_373970756.1">
    <property type="nucleotide sequence ID" value="NZ_JBHDLJ010000002.1"/>
</dbReference>
<dbReference type="PANTHER" id="PTHR33798:SF5">
    <property type="entry name" value="FLAVIN REDUCTASE LIKE DOMAIN-CONTAINING PROTEIN"/>
    <property type="match status" value="1"/>
</dbReference>
<dbReference type="Pfam" id="PF01613">
    <property type="entry name" value="Flavin_Reduct"/>
    <property type="match status" value="1"/>
</dbReference>
<name>A0ABV4UKB0_9MICC</name>
<dbReference type="GO" id="GO:0016491">
    <property type="term" value="F:oxidoreductase activity"/>
    <property type="evidence" value="ECO:0007669"/>
    <property type="project" value="UniProtKB-KW"/>
</dbReference>
<accession>A0ABV4UKB0</accession>
<evidence type="ECO:0000259" key="5">
    <source>
        <dbReference type="SMART" id="SM00903"/>
    </source>
</evidence>
<keyword evidence="2" id="KW-0285">Flavoprotein</keyword>
<sequence length="204" mass="21857">MRIDYDAGSLDPRDTYRLLTSLIVPRPIAWVSTMDGDGVANLAPHSFFTVASSDPGIVQFTSVTRKDTLRNIEATGEFVVNVAPAKLLKQVNATGTGFPHGTSEFTEAAVRTEPSLTVAPPRVADSPAAMECRLHQVVPVGNSFLVLGLVTHVAVDASVLDGHGHPEPQLLDPLARLGGNGWSTLGEVLRVDRIRLADWNSGKR</sequence>
<dbReference type="SUPFAM" id="SSF50475">
    <property type="entry name" value="FMN-binding split barrel"/>
    <property type="match status" value="1"/>
</dbReference>
<keyword evidence="3" id="KW-0288">FMN</keyword>
<protein>
    <submittedName>
        <fullName evidence="6">Flavin reductase family protein</fullName>
        <ecNumber evidence="6">1.5.1.-</ecNumber>
    </submittedName>
</protein>
<evidence type="ECO:0000256" key="3">
    <source>
        <dbReference type="ARBA" id="ARBA00022643"/>
    </source>
</evidence>
<organism evidence="6 7">
    <name type="scientific">Arthrobacter halodurans</name>
    <dbReference type="NCBI Taxonomy" id="516699"/>
    <lineage>
        <taxon>Bacteria</taxon>
        <taxon>Bacillati</taxon>
        <taxon>Actinomycetota</taxon>
        <taxon>Actinomycetes</taxon>
        <taxon>Micrococcales</taxon>
        <taxon>Micrococcaceae</taxon>
        <taxon>Arthrobacter</taxon>
    </lineage>
</organism>
<dbReference type="InterPro" id="IPR012349">
    <property type="entry name" value="Split_barrel_FMN-bd"/>
</dbReference>
<dbReference type="PANTHER" id="PTHR33798">
    <property type="entry name" value="FLAVOPROTEIN OXYGENASE"/>
    <property type="match status" value="1"/>
</dbReference>
<keyword evidence="6" id="KW-0560">Oxidoreductase</keyword>
<keyword evidence="7" id="KW-1185">Reference proteome</keyword>
<dbReference type="SMART" id="SM00903">
    <property type="entry name" value="Flavin_Reduct"/>
    <property type="match status" value="1"/>
</dbReference>
<evidence type="ECO:0000256" key="4">
    <source>
        <dbReference type="ARBA" id="ARBA00038054"/>
    </source>
</evidence>
<evidence type="ECO:0000256" key="1">
    <source>
        <dbReference type="ARBA" id="ARBA00001917"/>
    </source>
</evidence>
<dbReference type="Proteomes" id="UP001575652">
    <property type="component" value="Unassembled WGS sequence"/>
</dbReference>
<evidence type="ECO:0000313" key="6">
    <source>
        <dbReference type="EMBL" id="MFB0833589.1"/>
    </source>
</evidence>
<comment type="similarity">
    <text evidence="4">Belongs to the flavoredoxin family.</text>
</comment>
<dbReference type="EMBL" id="JBHDLJ010000002">
    <property type="protein sequence ID" value="MFB0833589.1"/>
    <property type="molecule type" value="Genomic_DNA"/>
</dbReference>
<evidence type="ECO:0000313" key="7">
    <source>
        <dbReference type="Proteomes" id="UP001575652"/>
    </source>
</evidence>
<reference evidence="6 7" key="1">
    <citation type="submission" date="2024-09" db="EMBL/GenBank/DDBJ databases">
        <authorList>
            <person name="Salinas-Garcia M.A."/>
            <person name="Prieme A."/>
        </authorList>
    </citation>
    <scope>NUCLEOTIDE SEQUENCE [LARGE SCALE GENOMIC DNA]</scope>
    <source>
        <strain evidence="6 7">DSM 21081</strain>
    </source>
</reference>
<comment type="cofactor">
    <cofactor evidence="1">
        <name>FMN</name>
        <dbReference type="ChEBI" id="CHEBI:58210"/>
    </cofactor>
</comment>